<dbReference type="PANTHER" id="PTHR11070">
    <property type="entry name" value="UVRD / RECB / PCRA DNA HELICASE FAMILY MEMBER"/>
    <property type="match status" value="1"/>
</dbReference>
<dbReference type="Pfam" id="PF00580">
    <property type="entry name" value="UvrD-helicase"/>
    <property type="match status" value="1"/>
</dbReference>
<comment type="catalytic activity">
    <reaction evidence="14">
        <text>ATP + H2O = ADP + phosphate + H(+)</text>
        <dbReference type="Rhea" id="RHEA:13065"/>
        <dbReference type="ChEBI" id="CHEBI:15377"/>
        <dbReference type="ChEBI" id="CHEBI:15378"/>
        <dbReference type="ChEBI" id="CHEBI:30616"/>
        <dbReference type="ChEBI" id="CHEBI:43474"/>
        <dbReference type="ChEBI" id="CHEBI:456216"/>
        <dbReference type="EC" id="5.6.2.4"/>
    </reaction>
</comment>
<dbReference type="GO" id="GO:0005829">
    <property type="term" value="C:cytosol"/>
    <property type="evidence" value="ECO:0007669"/>
    <property type="project" value="TreeGrafter"/>
</dbReference>
<reference evidence="18 19" key="2">
    <citation type="journal article" date="2016" name="Sci. Rep.">
        <title>The genome of Rhizobiales bacteria in predatory ants reveals urease gene functions but no genes for nitrogen fixation.</title>
        <authorList>
            <person name="Neuvonen M.M."/>
            <person name="Tamarit D."/>
            <person name="Naslund K."/>
            <person name="Liebig J."/>
            <person name="Feldhaar H."/>
            <person name="Moran N.A."/>
            <person name="Guy L."/>
            <person name="Andersson S.G."/>
        </authorList>
    </citation>
    <scope>NUCLEOTIDE SEQUENCE [LARGE SCALE GENOMIC DNA]</scope>
    <source>
        <strain evidence="18 19">Hsal</strain>
    </source>
</reference>
<dbReference type="STRING" id="1902579.BHV28_15840"/>
<dbReference type="InterPro" id="IPR014017">
    <property type="entry name" value="DNA_helicase_UvrD-like_C"/>
</dbReference>
<sequence length="1163" mass="128204">MTKSFRIIPQQALAAQAQSSDPLANVWVAANAGSGKTHVLTERVIRLLLAGTEPARILCLTYTRAAAAVMQRRIFDRLAQWTQLDDAALADVLQKLESKRASPAHVAAARTLFARALETPGGLKIQTIHAFCEALLHQFPLEANIAGHFDMMDDMQQTALLEEAKRHLLETVWRAPSTVLAEAFESVLEAVGEYGFTTLIQETITCRQKLKAALERFRHEGAALFYALFGLDGDETAERLLGELRAGALLDGHILENLGQHGGTNAAAFVAALEAVRNESEPEKIRAYCESAYFTAGNPRKAAPIFTKAVQAKLPDGIEQFLQAQKKLAGLLEKLKLLEVVRLNTAAYRLMTALLDDYEALKRARGLLDFDDLIDRALAMLKRDGAGRWVQYKLDNGIDHILVDEAQDTSPAQWEIVRLLSDEFFAGAGQRDGARTIFAVGDEKQSIYSFQGAVPEDFAANGRFVKNRAGEAQQLFRNVRLDFSFRSTGDVLSAVDEVFSKEENRQGLSADNEPTVHSAVRVHEPGMVDIWEALALETVEEPEDWRLPVDHLASPAVRLAGQIAETISGWLGSGEVLAGARRPMRASDIMVLVRKRGQFVHALSRALKNRGVAVAGADRLRLGDHIAVRDLMALGQFVLQPRDDLSLASVLKSPLFALEENDLLALAPARSGTLFAALEKAAREDTRLGAVVDELRHYRALADITPVFEFYSRVLSQNGGRCKILARLGSEAGDVLDAFLDYTLAMQKTGLPGLQAFLETLRLVNPEIKRELDQNREEVRIMTVHAAKGLEGRVVFLVDDGSAIWNARHAQKLLPVPSRDGVVPVWYPKKELQTKAGDAVIENLKQRAAEEYRRLLYVGMTRAEDRLVVCGYRGRNKVEDSWLPVVSGALLDKAQPLAQMVDGVQAWRYCLPRQGEMPIVQETGTPPVPPLPPLPDYLRRKAVAEQGLPQPLSPSGASVLIEVAPALDPAHMRCSPVLETDGPVASSFAIERGNLVHRLMQYLPALAVEERAARARTYLQHAAPHWSEEQRAEVLAGVFAVLGRPDLAPLFDTGSRAEAAVMGMVDMHGRRRPVSGQIARLAVLPDRVLIADFKTGRPPQSAADIPDAYLLQLALYQKLLGQIYPDHEIRTMLVYMQDATVFEPDRKKQQVLLEKLAQTVKPV</sequence>
<proteinExistence type="predicted"/>
<evidence type="ECO:0000256" key="12">
    <source>
        <dbReference type="ARBA" id="ARBA00034808"/>
    </source>
</evidence>
<gene>
    <name evidence="18" type="primary">addA</name>
    <name evidence="18" type="ORF">BHV28_15840</name>
</gene>
<evidence type="ECO:0000256" key="7">
    <source>
        <dbReference type="ARBA" id="ARBA00022840"/>
    </source>
</evidence>
<dbReference type="AlphaFoldDB" id="A0A1U9JWL4"/>
<keyword evidence="8" id="KW-0238">DNA-binding</keyword>
<dbReference type="SUPFAM" id="SSF52540">
    <property type="entry name" value="P-loop containing nucleoside triphosphate hydrolases"/>
    <property type="match status" value="1"/>
</dbReference>
<dbReference type="NCBIfam" id="TIGR02784">
    <property type="entry name" value="addA_alphas"/>
    <property type="match status" value="1"/>
</dbReference>
<evidence type="ECO:0000256" key="14">
    <source>
        <dbReference type="ARBA" id="ARBA00048988"/>
    </source>
</evidence>
<dbReference type="GO" id="GO:0000725">
    <property type="term" value="P:recombinational repair"/>
    <property type="evidence" value="ECO:0007669"/>
    <property type="project" value="TreeGrafter"/>
</dbReference>
<evidence type="ECO:0000313" key="18">
    <source>
        <dbReference type="EMBL" id="AQS42264.1"/>
    </source>
</evidence>
<evidence type="ECO:0000256" key="5">
    <source>
        <dbReference type="ARBA" id="ARBA00022806"/>
    </source>
</evidence>
<dbReference type="PANTHER" id="PTHR11070:SF2">
    <property type="entry name" value="ATP-DEPENDENT DNA HELICASE SRS2"/>
    <property type="match status" value="1"/>
</dbReference>
<evidence type="ECO:0000256" key="9">
    <source>
        <dbReference type="ARBA" id="ARBA00023204"/>
    </source>
</evidence>
<dbReference type="GO" id="GO:0003677">
    <property type="term" value="F:DNA binding"/>
    <property type="evidence" value="ECO:0007669"/>
    <property type="project" value="UniProtKB-KW"/>
</dbReference>
<evidence type="ECO:0000256" key="13">
    <source>
        <dbReference type="ARBA" id="ARBA00034923"/>
    </source>
</evidence>
<dbReference type="Pfam" id="PF12705">
    <property type="entry name" value="PDDEXK_1"/>
    <property type="match status" value="1"/>
</dbReference>
<dbReference type="PROSITE" id="PS51217">
    <property type="entry name" value="UVRD_HELICASE_CTER"/>
    <property type="match status" value="1"/>
</dbReference>
<dbReference type="InterPro" id="IPR011604">
    <property type="entry name" value="PDDEXK-like_dom_sf"/>
</dbReference>
<evidence type="ECO:0000256" key="2">
    <source>
        <dbReference type="ARBA" id="ARBA00022741"/>
    </source>
</evidence>
<organism evidence="18 19">
    <name type="scientific">Candidatus Tokpelaia hoelldobleri</name>
    <dbReference type="NCBI Taxonomy" id="1902579"/>
    <lineage>
        <taxon>Bacteria</taxon>
        <taxon>Pseudomonadati</taxon>
        <taxon>Pseudomonadota</taxon>
        <taxon>Alphaproteobacteria</taxon>
        <taxon>Hyphomicrobiales</taxon>
        <taxon>Candidatus Tokpelaia</taxon>
    </lineage>
</organism>
<dbReference type="InterPro" id="IPR011335">
    <property type="entry name" value="Restrct_endonuc-II-like"/>
</dbReference>
<keyword evidence="9" id="KW-0234">DNA repair</keyword>
<keyword evidence="6" id="KW-0269">Exonuclease</keyword>
<dbReference type="InterPro" id="IPR000212">
    <property type="entry name" value="DNA_helicase_UvrD/REP"/>
</dbReference>
<dbReference type="Gene3D" id="3.30.160.800">
    <property type="match status" value="1"/>
</dbReference>
<keyword evidence="4 15" id="KW-0378">Hydrolase</keyword>
<dbReference type="Gene3D" id="3.90.320.10">
    <property type="match status" value="1"/>
</dbReference>
<dbReference type="EC" id="5.6.2.4" evidence="12"/>
<evidence type="ECO:0000256" key="10">
    <source>
        <dbReference type="ARBA" id="ARBA00023235"/>
    </source>
</evidence>
<evidence type="ECO:0000259" key="17">
    <source>
        <dbReference type="PROSITE" id="PS51217"/>
    </source>
</evidence>
<evidence type="ECO:0000256" key="6">
    <source>
        <dbReference type="ARBA" id="ARBA00022839"/>
    </source>
</evidence>
<feature type="domain" description="UvrD-like helicase ATP-binding" evidence="16">
    <location>
        <begin position="9"/>
        <end position="488"/>
    </location>
</feature>
<evidence type="ECO:0000256" key="8">
    <source>
        <dbReference type="ARBA" id="ARBA00023125"/>
    </source>
</evidence>
<dbReference type="Pfam" id="PF13361">
    <property type="entry name" value="UvrD_C"/>
    <property type="match status" value="1"/>
</dbReference>
<dbReference type="InterPro" id="IPR027417">
    <property type="entry name" value="P-loop_NTPase"/>
</dbReference>
<reference evidence="18 19" key="1">
    <citation type="journal article" date="2010" name="Science">
        <title>Genomic comparison of the ants Camponotus floridanus and Harpegnathos saltator.</title>
        <authorList>
            <person name="Bonasio R."/>
            <person name="Zhang G."/>
            <person name="Ye C."/>
            <person name="Mutti N.S."/>
            <person name="Fang X."/>
            <person name="Qin N."/>
            <person name="Donahue G."/>
            <person name="Yang P."/>
            <person name="Li Q."/>
            <person name="Li C."/>
            <person name="Zhang P."/>
            <person name="Huang Z."/>
            <person name="Berger S.L."/>
            <person name="Reinberg D."/>
            <person name="Wang J."/>
            <person name="Liebig J."/>
        </authorList>
    </citation>
    <scope>NUCLEOTIDE SEQUENCE [LARGE SCALE GENOMIC DNA]</scope>
    <source>
        <strain evidence="18 19">Hsal</strain>
    </source>
</reference>
<feature type="binding site" evidence="15">
    <location>
        <begin position="30"/>
        <end position="37"/>
    </location>
    <ligand>
        <name>ATP</name>
        <dbReference type="ChEBI" id="CHEBI:30616"/>
    </ligand>
</feature>
<dbReference type="KEGG" id="thd:BHV28_15840"/>
<evidence type="ECO:0000256" key="11">
    <source>
        <dbReference type="ARBA" id="ARBA00034617"/>
    </source>
</evidence>
<dbReference type="InterPro" id="IPR014016">
    <property type="entry name" value="UvrD-like_ATP-bd"/>
</dbReference>
<keyword evidence="3" id="KW-0227">DNA damage</keyword>
<dbReference type="GO" id="GO:0005524">
    <property type="term" value="F:ATP binding"/>
    <property type="evidence" value="ECO:0007669"/>
    <property type="project" value="UniProtKB-UniRule"/>
</dbReference>
<dbReference type="InterPro" id="IPR038726">
    <property type="entry name" value="PDDEXK_AddAB-type"/>
</dbReference>
<evidence type="ECO:0000256" key="15">
    <source>
        <dbReference type="PROSITE-ProRule" id="PRU00560"/>
    </source>
</evidence>
<dbReference type="GO" id="GO:0043138">
    <property type="term" value="F:3'-5' DNA helicase activity"/>
    <property type="evidence" value="ECO:0007669"/>
    <property type="project" value="UniProtKB-EC"/>
</dbReference>
<dbReference type="GO" id="GO:0033202">
    <property type="term" value="C:DNA helicase complex"/>
    <property type="evidence" value="ECO:0007669"/>
    <property type="project" value="TreeGrafter"/>
</dbReference>
<evidence type="ECO:0000313" key="19">
    <source>
        <dbReference type="Proteomes" id="UP000188912"/>
    </source>
</evidence>
<keyword evidence="10" id="KW-0413">Isomerase</keyword>
<dbReference type="Gene3D" id="3.40.50.300">
    <property type="entry name" value="P-loop containing nucleotide triphosphate hydrolases"/>
    <property type="match status" value="3"/>
</dbReference>
<dbReference type="EMBL" id="CP017315">
    <property type="protein sequence ID" value="AQS42264.1"/>
    <property type="molecule type" value="Genomic_DNA"/>
</dbReference>
<keyword evidence="2 15" id="KW-0547">Nucleotide-binding</keyword>
<feature type="domain" description="UvrD-like helicase C-terminal" evidence="17">
    <location>
        <begin position="505"/>
        <end position="789"/>
    </location>
</feature>
<dbReference type="InterPro" id="IPR014151">
    <property type="entry name" value="DNA_helicase_AddA"/>
</dbReference>
<evidence type="ECO:0000259" key="16">
    <source>
        <dbReference type="PROSITE" id="PS51198"/>
    </source>
</evidence>
<dbReference type="Gene3D" id="1.10.486.10">
    <property type="entry name" value="PCRA, domain 4"/>
    <property type="match status" value="1"/>
</dbReference>
<evidence type="ECO:0000256" key="4">
    <source>
        <dbReference type="ARBA" id="ARBA00022801"/>
    </source>
</evidence>
<dbReference type="Proteomes" id="UP000188912">
    <property type="component" value="Chromosome"/>
</dbReference>
<dbReference type="GO" id="GO:0004527">
    <property type="term" value="F:exonuclease activity"/>
    <property type="evidence" value="ECO:0007669"/>
    <property type="project" value="UniProtKB-KW"/>
</dbReference>
<protein>
    <recommendedName>
        <fullName evidence="12">DNA 3'-5' helicase</fullName>
        <ecNumber evidence="12">5.6.2.4</ecNumber>
    </recommendedName>
    <alternativeName>
        <fullName evidence="13">DNA 3'-5' helicase II</fullName>
    </alternativeName>
</protein>
<keyword evidence="19" id="KW-1185">Reference proteome</keyword>
<accession>A0A1U9JWL4</accession>
<keyword evidence="1" id="KW-0540">Nuclease</keyword>
<keyword evidence="7 15" id="KW-0067">ATP-binding</keyword>
<dbReference type="PROSITE" id="PS51198">
    <property type="entry name" value="UVRD_HELICASE_ATP_BIND"/>
    <property type="match status" value="1"/>
</dbReference>
<evidence type="ECO:0000256" key="1">
    <source>
        <dbReference type="ARBA" id="ARBA00022722"/>
    </source>
</evidence>
<comment type="catalytic activity">
    <reaction evidence="11">
        <text>Couples ATP hydrolysis with the unwinding of duplex DNA by translocating in the 3'-5' direction.</text>
        <dbReference type="EC" id="5.6.2.4"/>
    </reaction>
</comment>
<keyword evidence="5 15" id="KW-0347">Helicase</keyword>
<evidence type="ECO:0000256" key="3">
    <source>
        <dbReference type="ARBA" id="ARBA00022763"/>
    </source>
</evidence>
<dbReference type="SUPFAM" id="SSF52980">
    <property type="entry name" value="Restriction endonuclease-like"/>
    <property type="match status" value="1"/>
</dbReference>
<name>A0A1U9JWL4_9HYPH</name>